<dbReference type="AlphaFoldDB" id="A0A081NAJ2"/>
<comment type="caution">
    <text evidence="1">The sequence shown here is derived from an EMBL/GenBank/DDBJ whole genome shotgun (WGS) entry which is preliminary data.</text>
</comment>
<accession>A0A081NAJ2</accession>
<sequence>MILLGLNVQMLLRNNLFQNLLQDLFLRSQEPCKHLVKIQTSNLKPLATKLVLALKNNKMKE</sequence>
<evidence type="ECO:0000313" key="1">
    <source>
        <dbReference type="EMBL" id="KEQ15465.1"/>
    </source>
</evidence>
<organism evidence="1 2">
    <name type="scientific">Endozoicomonas montiporae</name>
    <dbReference type="NCBI Taxonomy" id="1027273"/>
    <lineage>
        <taxon>Bacteria</taxon>
        <taxon>Pseudomonadati</taxon>
        <taxon>Pseudomonadota</taxon>
        <taxon>Gammaproteobacteria</taxon>
        <taxon>Oceanospirillales</taxon>
        <taxon>Endozoicomonadaceae</taxon>
        <taxon>Endozoicomonas</taxon>
    </lineage>
</organism>
<dbReference type="Proteomes" id="UP000028006">
    <property type="component" value="Unassembled WGS sequence"/>
</dbReference>
<proteinExistence type="predicted"/>
<name>A0A081NAJ2_9GAMM</name>
<reference evidence="1 2" key="1">
    <citation type="submission" date="2014-06" db="EMBL/GenBank/DDBJ databases">
        <title>Whole Genome Sequences of Three Symbiotic Endozoicomonas Bacteria.</title>
        <authorList>
            <person name="Neave M.J."/>
            <person name="Apprill A."/>
            <person name="Voolstra C.R."/>
        </authorList>
    </citation>
    <scope>NUCLEOTIDE SEQUENCE [LARGE SCALE GENOMIC DNA]</scope>
    <source>
        <strain evidence="1 2">LMG 24815</strain>
    </source>
</reference>
<dbReference type="EMBL" id="JOKG01000001">
    <property type="protein sequence ID" value="KEQ15465.1"/>
    <property type="molecule type" value="Genomic_DNA"/>
</dbReference>
<evidence type="ECO:0000313" key="2">
    <source>
        <dbReference type="Proteomes" id="UP000028006"/>
    </source>
</evidence>
<keyword evidence="2" id="KW-1185">Reference proteome</keyword>
<protein>
    <submittedName>
        <fullName evidence="1">Uncharacterized protein</fullName>
    </submittedName>
</protein>
<gene>
    <name evidence="1" type="ORF">GZ77_02135</name>
</gene>